<dbReference type="FunFam" id="3.40.50.2000:FF:000091">
    <property type="entry name" value="Glycosyltransferase"/>
    <property type="match status" value="1"/>
</dbReference>
<dbReference type="PANTHER" id="PTHR48049">
    <property type="entry name" value="GLYCOSYLTRANSFERASE"/>
    <property type="match status" value="1"/>
</dbReference>
<accession>A0AAN9QAJ6</accession>
<dbReference type="SUPFAM" id="SSF53756">
    <property type="entry name" value="UDP-Glycosyltransferase/glycogen phosphorylase"/>
    <property type="match status" value="1"/>
</dbReference>
<dbReference type="InterPro" id="IPR035595">
    <property type="entry name" value="UDP_glycos_trans_CS"/>
</dbReference>
<dbReference type="FunFam" id="3.40.50.2000:FF:000784">
    <property type="entry name" value="Uncharacterized protein"/>
    <property type="match status" value="1"/>
</dbReference>
<dbReference type="EMBL" id="JAYMYQ010000005">
    <property type="protein sequence ID" value="KAK7328082.1"/>
    <property type="molecule type" value="Genomic_DNA"/>
</dbReference>
<dbReference type="Gene3D" id="3.40.50.2000">
    <property type="entry name" value="Glycogen Phosphorylase B"/>
    <property type="match status" value="2"/>
</dbReference>
<dbReference type="PANTHER" id="PTHR48049:SF27">
    <property type="entry name" value="ANTHOCYANIDIN 3-O-GLUCOSYLTRANSFERASE 7-LIKE ISOFORM X1"/>
    <property type="match status" value="1"/>
</dbReference>
<organism evidence="6 7">
    <name type="scientific">Canavalia gladiata</name>
    <name type="common">Sword bean</name>
    <name type="synonym">Dolichos gladiatus</name>
    <dbReference type="NCBI Taxonomy" id="3824"/>
    <lineage>
        <taxon>Eukaryota</taxon>
        <taxon>Viridiplantae</taxon>
        <taxon>Streptophyta</taxon>
        <taxon>Embryophyta</taxon>
        <taxon>Tracheophyta</taxon>
        <taxon>Spermatophyta</taxon>
        <taxon>Magnoliopsida</taxon>
        <taxon>eudicotyledons</taxon>
        <taxon>Gunneridae</taxon>
        <taxon>Pentapetalae</taxon>
        <taxon>rosids</taxon>
        <taxon>fabids</taxon>
        <taxon>Fabales</taxon>
        <taxon>Fabaceae</taxon>
        <taxon>Papilionoideae</taxon>
        <taxon>50 kb inversion clade</taxon>
        <taxon>NPAAA clade</taxon>
        <taxon>indigoferoid/millettioid clade</taxon>
        <taxon>Phaseoleae</taxon>
        <taxon>Canavalia</taxon>
    </lineage>
</organism>
<dbReference type="PROSITE" id="PS00375">
    <property type="entry name" value="UDPGT"/>
    <property type="match status" value="1"/>
</dbReference>
<evidence type="ECO:0000313" key="7">
    <source>
        <dbReference type="Proteomes" id="UP001367508"/>
    </source>
</evidence>
<evidence type="ECO:0000256" key="4">
    <source>
        <dbReference type="RuleBase" id="RU003718"/>
    </source>
</evidence>
<comment type="similarity">
    <text evidence="1 4">Belongs to the UDP-glycosyltransferase family.</text>
</comment>
<evidence type="ECO:0000313" key="6">
    <source>
        <dbReference type="EMBL" id="KAK7328082.1"/>
    </source>
</evidence>
<keyword evidence="2 4" id="KW-0328">Glycosyltransferase</keyword>
<reference evidence="6 7" key="1">
    <citation type="submission" date="2024-01" db="EMBL/GenBank/DDBJ databases">
        <title>The genomes of 5 underutilized Papilionoideae crops provide insights into root nodulation and disease resistanc.</title>
        <authorList>
            <person name="Jiang F."/>
        </authorList>
    </citation>
    <scope>NUCLEOTIDE SEQUENCE [LARGE SCALE GENOMIC DNA]</scope>
    <source>
        <strain evidence="6">LVBAO_FW01</strain>
        <tissue evidence="6">Leaves</tissue>
    </source>
</reference>
<proteinExistence type="inferred from homology"/>
<evidence type="ECO:0000256" key="2">
    <source>
        <dbReference type="ARBA" id="ARBA00022676"/>
    </source>
</evidence>
<dbReference type="Proteomes" id="UP001367508">
    <property type="component" value="Unassembled WGS sequence"/>
</dbReference>
<keyword evidence="7" id="KW-1185">Reference proteome</keyword>
<dbReference type="AlphaFoldDB" id="A0AAN9QAJ6"/>
<dbReference type="Pfam" id="PF00201">
    <property type="entry name" value="UDPGT"/>
    <property type="match status" value="1"/>
</dbReference>
<dbReference type="InterPro" id="IPR050481">
    <property type="entry name" value="UDP-glycosyltransf_plant"/>
</dbReference>
<name>A0AAN9QAJ6_CANGL</name>
<comment type="caution">
    <text evidence="6">The sequence shown here is derived from an EMBL/GenBank/DDBJ whole genome shotgun (WGS) entry which is preliminary data.</text>
</comment>
<evidence type="ECO:0000256" key="3">
    <source>
        <dbReference type="ARBA" id="ARBA00022679"/>
    </source>
</evidence>
<keyword evidence="3 4" id="KW-0808">Transferase</keyword>
<protein>
    <recommendedName>
        <fullName evidence="5">Glycosyltransferase</fullName>
        <ecNumber evidence="5">2.4.1.-</ecNumber>
    </recommendedName>
</protein>
<dbReference type="CDD" id="cd03784">
    <property type="entry name" value="GT1_Gtf-like"/>
    <property type="match status" value="1"/>
</dbReference>
<dbReference type="GO" id="GO:0035251">
    <property type="term" value="F:UDP-glucosyltransferase activity"/>
    <property type="evidence" value="ECO:0007669"/>
    <property type="project" value="InterPro"/>
</dbReference>
<evidence type="ECO:0000256" key="5">
    <source>
        <dbReference type="RuleBase" id="RU362057"/>
    </source>
</evidence>
<gene>
    <name evidence="6" type="ORF">VNO77_22178</name>
</gene>
<dbReference type="InterPro" id="IPR002213">
    <property type="entry name" value="UDP_glucos_trans"/>
</dbReference>
<evidence type="ECO:0000256" key="1">
    <source>
        <dbReference type="ARBA" id="ARBA00009995"/>
    </source>
</evidence>
<sequence>MTNSKEKKHIAVFAFPFGSHPIPLFNLVLKLAHASPNFHFSFFGTQHSNHPLLSIPHIPHTITFHTVWDGLPEGGNIPGSHPVERVNLFLQAAPDNLLKAVEETGQTFTCIIADAFVTPSLILAQQFNVPWIPIWLPLSSSLCAHFHTHLIRQNCANNVSGDTLLDFLPGLSKMRVDDLPEDVVKANCGEDESETLFSKTLASLGSVLPQAKAVVVNFFEELDPPLLVEDMKSKLKPFLYVGFLSLSLPLPPLPPSHTDATGCLSWLDNHKGGSVAYVSFGTVVTPPPHEVLAVAEALEACGFPFLWSLKDHVKEFLPIGFLERTKNRGKILPWVPQTQVLGHGSVGVFVTHSGCNSVYESISNGVPMICRPFFGDHGMTAWMVEDVWEIGVRVEGGVFTKDGLPKSLNLILVQEEGKKMKENVMQLKKTVLDAAGPQGSAAQDFQTLVELVSTS</sequence>
<dbReference type="EC" id="2.4.1.-" evidence="5"/>